<organism evidence="8 9">
    <name type="scientific">Desulfovibrio fairfieldensis</name>
    <dbReference type="NCBI Taxonomy" id="44742"/>
    <lineage>
        <taxon>Bacteria</taxon>
        <taxon>Pseudomonadati</taxon>
        <taxon>Thermodesulfobacteriota</taxon>
        <taxon>Desulfovibrionia</taxon>
        <taxon>Desulfovibrionales</taxon>
        <taxon>Desulfovibrionaceae</taxon>
        <taxon>Desulfovibrio</taxon>
    </lineage>
</organism>
<dbReference type="GO" id="GO:0005524">
    <property type="term" value="F:ATP binding"/>
    <property type="evidence" value="ECO:0007669"/>
    <property type="project" value="UniProtKB-KW"/>
</dbReference>
<keyword evidence="3 6" id="KW-0547">Nucleotide-binding</keyword>
<comment type="cofactor">
    <cofactor evidence="6">
        <name>Mg(2+)</name>
        <dbReference type="ChEBI" id="CHEBI:18420"/>
    </cofactor>
    <cofactor evidence="6">
        <name>Mn(2+)</name>
        <dbReference type="ChEBI" id="CHEBI:29035"/>
    </cofactor>
    <text evidence="6">Mg(2+). Can also accept Mn(2+).</text>
</comment>
<comment type="pathway">
    <text evidence="6">Metabolic intermediate biosynthesis; acetyl-CoA biosynthesis; acetyl-CoA from acetate: step 1/2.</text>
</comment>
<feature type="binding site" evidence="6">
    <location>
        <position position="95"/>
    </location>
    <ligand>
        <name>substrate</name>
    </ligand>
</feature>
<evidence type="ECO:0000256" key="3">
    <source>
        <dbReference type="ARBA" id="ARBA00022741"/>
    </source>
</evidence>
<dbReference type="HAMAP" id="MF_00020">
    <property type="entry name" value="Acetate_kinase"/>
    <property type="match status" value="1"/>
</dbReference>
<feature type="binding site" evidence="6">
    <location>
        <begin position="286"/>
        <end position="288"/>
    </location>
    <ligand>
        <name>ATP</name>
        <dbReference type="ChEBI" id="CHEBI:30616"/>
    </ligand>
</feature>
<evidence type="ECO:0000256" key="5">
    <source>
        <dbReference type="ARBA" id="ARBA00022840"/>
    </source>
</evidence>
<keyword evidence="6" id="KW-0479">Metal-binding</keyword>
<dbReference type="InterPro" id="IPR043129">
    <property type="entry name" value="ATPase_NBD"/>
</dbReference>
<dbReference type="PANTHER" id="PTHR21060">
    <property type="entry name" value="ACETATE KINASE"/>
    <property type="match status" value="1"/>
</dbReference>
<feature type="site" description="Transition state stabilizer" evidence="6">
    <location>
        <position position="184"/>
    </location>
</feature>
<dbReference type="Pfam" id="PF00871">
    <property type="entry name" value="Acetate_kinase"/>
    <property type="match status" value="1"/>
</dbReference>
<dbReference type="NCBIfam" id="TIGR00016">
    <property type="entry name" value="ackA"/>
    <property type="match status" value="1"/>
</dbReference>
<evidence type="ECO:0000256" key="6">
    <source>
        <dbReference type="HAMAP-Rule" id="MF_00020"/>
    </source>
</evidence>
<feature type="binding site" evidence="6">
    <location>
        <position position="14"/>
    </location>
    <ligand>
        <name>ATP</name>
        <dbReference type="ChEBI" id="CHEBI:30616"/>
    </ligand>
</feature>
<dbReference type="PROSITE" id="PS01075">
    <property type="entry name" value="ACETATE_KINASE_1"/>
    <property type="match status" value="1"/>
</dbReference>
<accession>A0A0X8JN40</accession>
<dbReference type="InterPro" id="IPR000890">
    <property type="entry name" value="Aliphatic_acid_kin_short-chain"/>
</dbReference>
<dbReference type="GO" id="GO:0006083">
    <property type="term" value="P:acetate metabolic process"/>
    <property type="evidence" value="ECO:0007669"/>
    <property type="project" value="TreeGrafter"/>
</dbReference>
<dbReference type="RefSeq" id="WP_062254617.1">
    <property type="nucleotide sequence ID" value="NZ_CP014229.1"/>
</dbReference>
<dbReference type="AlphaFoldDB" id="A0A0X8JN40"/>
<feature type="binding site" evidence="6">
    <location>
        <position position="7"/>
    </location>
    <ligand>
        <name>Mg(2+)</name>
        <dbReference type="ChEBI" id="CHEBI:18420"/>
    </ligand>
</feature>
<feature type="active site" description="Proton donor/acceptor" evidence="6">
    <location>
        <position position="152"/>
    </location>
</feature>
<dbReference type="PIRSF" id="PIRSF000722">
    <property type="entry name" value="Acetate_prop_kin"/>
    <property type="match status" value="1"/>
</dbReference>
<keyword evidence="6" id="KW-0963">Cytoplasm</keyword>
<keyword evidence="4 6" id="KW-0418">Kinase</keyword>
<feature type="site" description="Transition state stabilizer" evidence="6">
    <location>
        <position position="245"/>
    </location>
</feature>
<keyword evidence="6" id="KW-0460">Magnesium</keyword>
<feature type="binding site" evidence="6">
    <location>
        <position position="389"/>
    </location>
    <ligand>
        <name>Mg(2+)</name>
        <dbReference type="ChEBI" id="CHEBI:18420"/>
    </ligand>
</feature>
<evidence type="ECO:0000256" key="4">
    <source>
        <dbReference type="ARBA" id="ARBA00022777"/>
    </source>
</evidence>
<comment type="catalytic activity">
    <reaction evidence="6">
        <text>acetate + ATP = acetyl phosphate + ADP</text>
        <dbReference type="Rhea" id="RHEA:11352"/>
        <dbReference type="ChEBI" id="CHEBI:22191"/>
        <dbReference type="ChEBI" id="CHEBI:30089"/>
        <dbReference type="ChEBI" id="CHEBI:30616"/>
        <dbReference type="ChEBI" id="CHEBI:456216"/>
        <dbReference type="EC" id="2.7.2.1"/>
    </reaction>
</comment>
<comment type="function">
    <text evidence="6">Catalyzes the formation of acetyl phosphate from acetate and ATP. Can also catalyze the reverse reaction.</text>
</comment>
<feature type="binding site" evidence="6">
    <location>
        <begin position="212"/>
        <end position="216"/>
    </location>
    <ligand>
        <name>ATP</name>
        <dbReference type="ChEBI" id="CHEBI:30616"/>
    </ligand>
</feature>
<dbReference type="InterPro" id="IPR023865">
    <property type="entry name" value="Aliphatic_acid_kinase_CS"/>
</dbReference>
<dbReference type="STRING" id="44742.AXF13_15605"/>
<keyword evidence="2 6" id="KW-0808">Transferase</keyword>
<comment type="similarity">
    <text evidence="1 6 7">Belongs to the acetokinase family.</text>
</comment>
<proteinExistence type="inferred from homology"/>
<evidence type="ECO:0000256" key="1">
    <source>
        <dbReference type="ARBA" id="ARBA00008748"/>
    </source>
</evidence>
<sequence>MKVLVINAGSSSCKYQLLEMDTQRVLCSGLAERIGQDGGRLTHKIAPDTDKENKIVREAAFPTHVEAMELVIALLTDPELGVIKDKGEIFAIGHRVLHGGEAITDPVLVDSRVKEIIKECILLGPLHNPANLMGIEVAEKLFPGVPNVAVFDTEFGMGMPPEAYMYALPYELYEDLKIRRYGFHGTSHKYIARKTAEYLGKPLNELRSITMHLGNGSSMSCVKDGKCFDTSMGLTPLEGLIMGTRCGSIDPAIVPFVMEKKSLSPAEADTLMNKKSGLLGLCGYTDMRDVHSQVEKGNERAALALQMLVRSIKKTLGSYFFLLDGKVDALVFTAGIGENDDIVRAAVCDGLEGFGIKLDLKENAIRKPGARAISLPDSKIPVLIIPTNEELQIALETLKVLGK</sequence>
<gene>
    <name evidence="6" type="primary">ackA</name>
    <name evidence="8" type="ORF">AXF13_15605</name>
</gene>
<dbReference type="Gene3D" id="3.30.420.40">
    <property type="match status" value="2"/>
</dbReference>
<dbReference type="GO" id="GO:0000287">
    <property type="term" value="F:magnesium ion binding"/>
    <property type="evidence" value="ECO:0007669"/>
    <property type="project" value="UniProtKB-UniRule"/>
</dbReference>
<dbReference type="GO" id="GO:0006085">
    <property type="term" value="P:acetyl-CoA biosynthetic process"/>
    <property type="evidence" value="ECO:0007669"/>
    <property type="project" value="UniProtKB-UniRule"/>
</dbReference>
<dbReference type="UniPathway" id="UPA00340">
    <property type="reaction ID" value="UER00458"/>
</dbReference>
<evidence type="ECO:0000256" key="2">
    <source>
        <dbReference type="ARBA" id="ARBA00022679"/>
    </source>
</evidence>
<dbReference type="PRINTS" id="PR00471">
    <property type="entry name" value="ACETATEKNASE"/>
</dbReference>
<reference evidence="9" key="1">
    <citation type="submission" date="2016-02" db="EMBL/GenBank/DDBJ databases">
        <authorList>
            <person name="Holder M.E."/>
            <person name="Ajami N.J."/>
            <person name="Petrosino J.F."/>
        </authorList>
    </citation>
    <scope>NUCLEOTIDE SEQUENCE [LARGE SCALE GENOMIC DNA]</scope>
    <source>
        <strain evidence="9">CCUG 45958</strain>
    </source>
</reference>
<keyword evidence="9" id="KW-1185">Reference proteome</keyword>
<comment type="subcellular location">
    <subcellularLocation>
        <location evidence="6">Cytoplasm</location>
    </subcellularLocation>
</comment>
<evidence type="ECO:0000313" key="8">
    <source>
        <dbReference type="EMBL" id="AMD91438.1"/>
    </source>
</evidence>
<dbReference type="InterPro" id="IPR004372">
    <property type="entry name" value="Ac/propionate_kinase"/>
</dbReference>
<name>A0A0X8JN40_9BACT</name>
<evidence type="ECO:0000256" key="7">
    <source>
        <dbReference type="RuleBase" id="RU003835"/>
    </source>
</evidence>
<dbReference type="KEGG" id="dfi:AXF13_15605"/>
<keyword evidence="5 6" id="KW-0067">ATP-binding</keyword>
<dbReference type="SUPFAM" id="SSF53067">
    <property type="entry name" value="Actin-like ATPase domain"/>
    <property type="match status" value="2"/>
</dbReference>
<dbReference type="CDD" id="cd24010">
    <property type="entry name" value="ASKHA_NBD_AcK_PK"/>
    <property type="match status" value="1"/>
</dbReference>
<protein>
    <recommendedName>
        <fullName evidence="6">Acetate kinase</fullName>
        <ecNumber evidence="6">2.7.2.1</ecNumber>
    </recommendedName>
    <alternativeName>
        <fullName evidence="6">Acetokinase</fullName>
    </alternativeName>
</protein>
<evidence type="ECO:0000313" key="9">
    <source>
        <dbReference type="Proteomes" id="UP000069241"/>
    </source>
</evidence>
<comment type="subunit">
    <text evidence="6">Homodimer.</text>
</comment>
<dbReference type="EMBL" id="CP014229">
    <property type="protein sequence ID" value="AMD91438.1"/>
    <property type="molecule type" value="Genomic_DNA"/>
</dbReference>
<dbReference type="EC" id="2.7.2.1" evidence="6"/>
<dbReference type="Proteomes" id="UP000069241">
    <property type="component" value="Chromosome"/>
</dbReference>
<feature type="binding site" evidence="6">
    <location>
        <begin position="335"/>
        <end position="339"/>
    </location>
    <ligand>
        <name>ATP</name>
        <dbReference type="ChEBI" id="CHEBI:30616"/>
    </ligand>
</feature>
<dbReference type="GO" id="GO:0008776">
    <property type="term" value="F:acetate kinase activity"/>
    <property type="evidence" value="ECO:0007669"/>
    <property type="project" value="UniProtKB-UniRule"/>
</dbReference>
<dbReference type="GO" id="GO:0005737">
    <property type="term" value="C:cytoplasm"/>
    <property type="evidence" value="ECO:0007669"/>
    <property type="project" value="UniProtKB-SubCell"/>
</dbReference>
<dbReference type="PANTHER" id="PTHR21060:SF15">
    <property type="entry name" value="ACETATE KINASE-RELATED"/>
    <property type="match status" value="1"/>
</dbReference>